<name>A0A6B0R0X5_9CETA</name>
<evidence type="ECO:0000256" key="1">
    <source>
        <dbReference type="ARBA" id="ARBA00038085"/>
    </source>
</evidence>
<dbReference type="AlphaFoldDB" id="A0A6B0R0X5"/>
<reference evidence="3" key="1">
    <citation type="submission" date="2019-10" db="EMBL/GenBank/DDBJ databases">
        <title>The sequence and de novo assembly of the wild yak genome.</title>
        <authorList>
            <person name="Liu Y."/>
        </authorList>
    </citation>
    <scope>NUCLEOTIDE SEQUENCE [LARGE SCALE GENOMIC DNA]</scope>
    <source>
        <strain evidence="3">WY2019</strain>
    </source>
</reference>
<dbReference type="Proteomes" id="UP000322234">
    <property type="component" value="Unassembled WGS sequence"/>
</dbReference>
<evidence type="ECO:0000313" key="4">
    <source>
        <dbReference type="Proteomes" id="UP000322234"/>
    </source>
</evidence>
<evidence type="ECO:0000256" key="2">
    <source>
        <dbReference type="SAM" id="MobiDB-lite"/>
    </source>
</evidence>
<dbReference type="PANTHER" id="PTHR31475">
    <property type="entry name" value="UPF0462 PROTEIN"/>
    <property type="match status" value="1"/>
</dbReference>
<dbReference type="EMBL" id="VBQZ03000011">
    <property type="protein sequence ID" value="MXQ82196.1"/>
    <property type="molecule type" value="Genomic_DNA"/>
</dbReference>
<evidence type="ECO:0000313" key="3">
    <source>
        <dbReference type="EMBL" id="MXQ82196.1"/>
    </source>
</evidence>
<feature type="compositionally biased region" description="Basic and acidic residues" evidence="2">
    <location>
        <begin position="1"/>
        <end position="13"/>
    </location>
</feature>
<dbReference type="PANTHER" id="PTHR31475:SF3">
    <property type="entry name" value="UPF0462 PROTEIN C4ORF33"/>
    <property type="match status" value="1"/>
</dbReference>
<accession>A0A6B0R0X5</accession>
<protein>
    <submittedName>
        <fullName evidence="3">Uncharacterized protein</fullName>
    </submittedName>
</protein>
<comment type="caution">
    <text evidence="3">The sequence shown here is derived from an EMBL/GenBank/DDBJ whole genome shotgun (WGS) entry which is preliminary data.</text>
</comment>
<feature type="region of interest" description="Disordered" evidence="2">
    <location>
        <begin position="1"/>
        <end position="89"/>
    </location>
</feature>
<proteinExistence type="inferred from homology"/>
<sequence length="412" mass="46680">MRESKTKPSRTRDAAGYIGRPTGHSGSCRATQESAKRASRQPGGGILGGAGSDAWTTEKPGASSGSPLGPPCDFETGAPDRSLETKTAQTSVEQLKASSCSPVVLPQVSALYPLSPAPRTNVQRAKLKHEPVFVRLNPGDRGVMMEVSAPFFNDPPAPLGEPGKPFNQLWDYEVVEAFFLNDITEQYLEVELCPHGQHLVLLLSGRRNVWKQGLDLSFRVSRGETKWEGSASIPWSYFPPNVTKFNSFAIHGSKDERSYEALYPVPQHELQQGQKPDFHRLDYFKPFSFNTLLGEKWNQPESDLWLIEKPDVTEIFENNQEGKQLLLEEESAGIKWEFHKFNRKKTVENLQKELRDRHSLRIFRSRRTITSLNIWSYKLLCRQRQHLVLLLSNDDAFALGEEEANKRVQRFE</sequence>
<organism evidence="3 4">
    <name type="scientific">Bos mutus</name>
    <name type="common">wild yak</name>
    <dbReference type="NCBI Taxonomy" id="72004"/>
    <lineage>
        <taxon>Eukaryota</taxon>
        <taxon>Metazoa</taxon>
        <taxon>Chordata</taxon>
        <taxon>Craniata</taxon>
        <taxon>Vertebrata</taxon>
        <taxon>Euteleostomi</taxon>
        <taxon>Mammalia</taxon>
        <taxon>Eutheria</taxon>
        <taxon>Laurasiatheria</taxon>
        <taxon>Artiodactyla</taxon>
        <taxon>Ruminantia</taxon>
        <taxon>Pecora</taxon>
        <taxon>Bovidae</taxon>
        <taxon>Bovinae</taxon>
        <taxon>Bos</taxon>
    </lineage>
</organism>
<comment type="similarity">
    <text evidence="1">Belongs to the UPF0462 family.</text>
</comment>
<gene>
    <name evidence="3" type="ORF">E5288_WYG007931</name>
</gene>
<dbReference type="Gene3D" id="2.60.40.1190">
    <property type="match status" value="1"/>
</dbReference>
<feature type="compositionally biased region" description="Polar residues" evidence="2">
    <location>
        <begin position="24"/>
        <end position="33"/>
    </location>
</feature>
<keyword evidence="4" id="KW-1185">Reference proteome</keyword>
<feature type="compositionally biased region" description="Gly residues" evidence="2">
    <location>
        <begin position="42"/>
        <end position="51"/>
    </location>
</feature>